<dbReference type="EMBL" id="BMAW01027065">
    <property type="protein sequence ID" value="GFU00093.1"/>
    <property type="molecule type" value="Genomic_DNA"/>
</dbReference>
<reference evidence="1" key="1">
    <citation type="submission" date="2020-08" db="EMBL/GenBank/DDBJ databases">
        <title>Multicomponent nature underlies the extraordinary mechanical properties of spider dragline silk.</title>
        <authorList>
            <person name="Kono N."/>
            <person name="Nakamura H."/>
            <person name="Mori M."/>
            <person name="Yoshida Y."/>
            <person name="Ohtoshi R."/>
            <person name="Malay A.D."/>
            <person name="Moran D.A.P."/>
            <person name="Tomita M."/>
            <person name="Numata K."/>
            <person name="Arakawa K."/>
        </authorList>
    </citation>
    <scope>NUCLEOTIDE SEQUENCE</scope>
</reference>
<name>A0A8X6UCA5_NEPPI</name>
<keyword evidence="2" id="KW-1185">Reference proteome</keyword>
<comment type="caution">
    <text evidence="1">The sequence shown here is derived from an EMBL/GenBank/DDBJ whole genome shotgun (WGS) entry which is preliminary data.</text>
</comment>
<evidence type="ECO:0000313" key="1">
    <source>
        <dbReference type="EMBL" id="GFU00093.1"/>
    </source>
</evidence>
<dbReference type="AlphaFoldDB" id="A0A8X6UCA5"/>
<gene>
    <name evidence="1" type="ORF">NPIL_112801</name>
</gene>
<evidence type="ECO:0000313" key="2">
    <source>
        <dbReference type="Proteomes" id="UP000887013"/>
    </source>
</evidence>
<proteinExistence type="predicted"/>
<accession>A0A8X6UCA5</accession>
<sequence length="83" mass="9819">MHILRDPSQLEYAIVIILIWHDKERFLNVIQIMQLKDIDQMTNNTAMICLPSNQLHSISLRNSMIREDLFHKVCRTPENSTQD</sequence>
<protein>
    <submittedName>
        <fullName evidence="1">Uncharacterized protein</fullName>
    </submittedName>
</protein>
<dbReference type="Proteomes" id="UP000887013">
    <property type="component" value="Unassembled WGS sequence"/>
</dbReference>
<organism evidence="1 2">
    <name type="scientific">Nephila pilipes</name>
    <name type="common">Giant wood spider</name>
    <name type="synonym">Nephila maculata</name>
    <dbReference type="NCBI Taxonomy" id="299642"/>
    <lineage>
        <taxon>Eukaryota</taxon>
        <taxon>Metazoa</taxon>
        <taxon>Ecdysozoa</taxon>
        <taxon>Arthropoda</taxon>
        <taxon>Chelicerata</taxon>
        <taxon>Arachnida</taxon>
        <taxon>Araneae</taxon>
        <taxon>Araneomorphae</taxon>
        <taxon>Entelegynae</taxon>
        <taxon>Araneoidea</taxon>
        <taxon>Nephilidae</taxon>
        <taxon>Nephila</taxon>
    </lineage>
</organism>